<keyword evidence="2" id="KW-0472">Membrane</keyword>
<feature type="region of interest" description="Disordered" evidence="1">
    <location>
        <begin position="184"/>
        <end position="205"/>
    </location>
</feature>
<evidence type="ECO:0000313" key="4">
    <source>
        <dbReference type="Proteomes" id="UP001201262"/>
    </source>
</evidence>
<dbReference type="EMBL" id="JAJTJA010000006">
    <property type="protein sequence ID" value="KAH8697032.1"/>
    <property type="molecule type" value="Genomic_DNA"/>
</dbReference>
<keyword evidence="2" id="KW-1133">Transmembrane helix</keyword>
<feature type="transmembrane region" description="Helical" evidence="2">
    <location>
        <begin position="393"/>
        <end position="414"/>
    </location>
</feature>
<feature type="compositionally biased region" description="Basic and acidic residues" evidence="1">
    <location>
        <begin position="184"/>
        <end position="194"/>
    </location>
</feature>
<evidence type="ECO:0000256" key="1">
    <source>
        <dbReference type="SAM" id="MobiDB-lite"/>
    </source>
</evidence>
<feature type="transmembrane region" description="Helical" evidence="2">
    <location>
        <begin position="47"/>
        <end position="67"/>
    </location>
</feature>
<name>A0AAD4KRV6_9EURO</name>
<feature type="transmembrane region" description="Helical" evidence="2">
    <location>
        <begin position="258"/>
        <end position="277"/>
    </location>
</feature>
<feature type="transmembrane region" description="Helical" evidence="2">
    <location>
        <begin position="478"/>
        <end position="496"/>
    </location>
</feature>
<feature type="transmembrane region" description="Helical" evidence="2">
    <location>
        <begin position="99"/>
        <end position="118"/>
    </location>
</feature>
<dbReference type="AlphaFoldDB" id="A0AAD4KRV6"/>
<organism evidence="3 4">
    <name type="scientific">Talaromyces proteolyticus</name>
    <dbReference type="NCBI Taxonomy" id="1131652"/>
    <lineage>
        <taxon>Eukaryota</taxon>
        <taxon>Fungi</taxon>
        <taxon>Dikarya</taxon>
        <taxon>Ascomycota</taxon>
        <taxon>Pezizomycotina</taxon>
        <taxon>Eurotiomycetes</taxon>
        <taxon>Eurotiomycetidae</taxon>
        <taxon>Eurotiales</taxon>
        <taxon>Trichocomaceae</taxon>
        <taxon>Talaromyces</taxon>
        <taxon>Talaromyces sect. Bacilispori</taxon>
    </lineage>
</organism>
<feature type="transmembrane region" description="Helical" evidence="2">
    <location>
        <begin position="359"/>
        <end position="381"/>
    </location>
</feature>
<evidence type="ECO:0000313" key="3">
    <source>
        <dbReference type="EMBL" id="KAH8697032.1"/>
    </source>
</evidence>
<feature type="compositionally biased region" description="Basic and acidic residues" evidence="1">
    <location>
        <begin position="455"/>
        <end position="464"/>
    </location>
</feature>
<sequence>MTFYIHDTPWLLAGFSLLTVTISTIIKPSGRQTFIEDAKCNILSFSPIRSGTVVVGFIVYLIHLRLLNIAGIHTGLKFLSYLDIESELSDISRGFWPSFARRAFLIGGTLPLYAMLLVSTSYQWLHVFTTCLVAESVLAELLSFFRGPSDGFTVRKGWPHRTMLMAKPLVTPDHLSHDHVANEGEKNGIRESKGDGPMAPSSASKDNLCDRIQQLWSTEDLDINFAAHSIPPEYEAKLERIFSLHVRYSRWTCGHWRCFVYISSRVLIRIIFFSWYIEQASTAWLLHLNLHPVTLRVSDKVLGNNILGGLLTMLYQVSLALTLFASGFISPLVLIILLRKKEPIKRAFQDLAETAPITYKVLEVFGKLLMPSFMGWLFARVMYPQDVSLTREMVSYAIEIVMILIIYITGYRLLLSVPRSEHTEPQSNSGPSLEPNMSPNPQNRATTAPHQIFSNDKKKAPRDKSKYRHILPGPRFQIFRLVIWIPTVIISIFRHYQLENSN</sequence>
<keyword evidence="2" id="KW-0812">Transmembrane</keyword>
<comment type="caution">
    <text evidence="3">The sequence shown here is derived from an EMBL/GenBank/DDBJ whole genome shotgun (WGS) entry which is preliminary data.</text>
</comment>
<proteinExistence type="predicted"/>
<keyword evidence="4" id="KW-1185">Reference proteome</keyword>
<protein>
    <submittedName>
        <fullName evidence="3">Uncharacterized protein</fullName>
    </submittedName>
</protein>
<reference evidence="3" key="1">
    <citation type="submission" date="2021-12" db="EMBL/GenBank/DDBJ databases">
        <title>Convergent genome expansion in fungi linked to evolution of root-endophyte symbiosis.</title>
        <authorList>
            <consortium name="DOE Joint Genome Institute"/>
            <person name="Ke Y.-H."/>
            <person name="Bonito G."/>
            <person name="Liao H.-L."/>
            <person name="Looney B."/>
            <person name="Rojas-Flechas A."/>
            <person name="Nash J."/>
            <person name="Hameed K."/>
            <person name="Schadt C."/>
            <person name="Martin F."/>
            <person name="Crous P.W."/>
            <person name="Miettinen O."/>
            <person name="Magnuson J.K."/>
            <person name="Labbe J."/>
            <person name="Jacobson D."/>
            <person name="Doktycz M.J."/>
            <person name="Veneault-Fourrey C."/>
            <person name="Kuo A."/>
            <person name="Mondo S."/>
            <person name="Calhoun S."/>
            <person name="Riley R."/>
            <person name="Ohm R."/>
            <person name="LaButti K."/>
            <person name="Andreopoulos B."/>
            <person name="Pangilinan J."/>
            <person name="Nolan M."/>
            <person name="Tritt A."/>
            <person name="Clum A."/>
            <person name="Lipzen A."/>
            <person name="Daum C."/>
            <person name="Barry K."/>
            <person name="Grigoriev I.V."/>
            <person name="Vilgalys R."/>
        </authorList>
    </citation>
    <scope>NUCLEOTIDE SEQUENCE</scope>
    <source>
        <strain evidence="3">PMI_201</strain>
    </source>
</reference>
<feature type="transmembrane region" description="Helical" evidence="2">
    <location>
        <begin position="313"/>
        <end position="338"/>
    </location>
</feature>
<feature type="region of interest" description="Disordered" evidence="1">
    <location>
        <begin position="422"/>
        <end position="464"/>
    </location>
</feature>
<dbReference type="GeneID" id="70239861"/>
<feature type="compositionally biased region" description="Polar residues" evidence="1">
    <location>
        <begin position="425"/>
        <end position="454"/>
    </location>
</feature>
<dbReference type="Proteomes" id="UP001201262">
    <property type="component" value="Unassembled WGS sequence"/>
</dbReference>
<evidence type="ECO:0000256" key="2">
    <source>
        <dbReference type="SAM" id="Phobius"/>
    </source>
</evidence>
<gene>
    <name evidence="3" type="ORF">BGW36DRAFT_159914</name>
</gene>
<accession>A0AAD4KRV6</accession>
<dbReference type="RefSeq" id="XP_046071733.1">
    <property type="nucleotide sequence ID" value="XM_046209574.1"/>
</dbReference>